<keyword evidence="2" id="KW-1185">Reference proteome</keyword>
<reference evidence="1" key="1">
    <citation type="submission" date="2017-10" db="EMBL/GenBank/DDBJ databases">
        <title>Comparative genomics in systemic dimorphic fungi from Ajellomycetaceae.</title>
        <authorList>
            <person name="Munoz J.F."/>
            <person name="Mcewen J.G."/>
            <person name="Clay O.K."/>
            <person name="Cuomo C.A."/>
        </authorList>
    </citation>
    <scope>NUCLEOTIDE SEQUENCE [LARGE SCALE GENOMIC DNA]</scope>
    <source>
        <strain evidence="1">UAMH4076</strain>
    </source>
</reference>
<dbReference type="Proteomes" id="UP000226031">
    <property type="component" value="Unassembled WGS sequence"/>
</dbReference>
<dbReference type="AlphaFoldDB" id="A0A2B7XVT2"/>
<name>A0A2B7XVT2_9EURO</name>
<evidence type="ECO:0000313" key="1">
    <source>
        <dbReference type="EMBL" id="PGH12668.1"/>
    </source>
</evidence>
<dbReference type="EMBL" id="PDND01001237">
    <property type="protein sequence ID" value="PGH12668.1"/>
    <property type="molecule type" value="Genomic_DNA"/>
</dbReference>
<feature type="non-terminal residue" evidence="1">
    <location>
        <position position="1"/>
    </location>
</feature>
<comment type="caution">
    <text evidence="1">The sequence shown here is derived from an EMBL/GenBank/DDBJ whole genome shotgun (WGS) entry which is preliminary data.</text>
</comment>
<gene>
    <name evidence="1" type="ORF">GX50_09025</name>
</gene>
<sequence length="58" mass="6815">VIDHERDNHITSNHIIYSVLEKILKQSAGFESIKDKLKCELQGKEYEIFNDQSLKRVL</sequence>
<accession>A0A2B7XVT2</accession>
<protein>
    <submittedName>
        <fullName evidence="1">Uncharacterized protein</fullName>
    </submittedName>
</protein>
<organism evidence="1 2">
    <name type="scientific">[Emmonsia] crescens</name>
    <dbReference type="NCBI Taxonomy" id="73230"/>
    <lineage>
        <taxon>Eukaryota</taxon>
        <taxon>Fungi</taxon>
        <taxon>Dikarya</taxon>
        <taxon>Ascomycota</taxon>
        <taxon>Pezizomycotina</taxon>
        <taxon>Eurotiomycetes</taxon>
        <taxon>Eurotiomycetidae</taxon>
        <taxon>Onygenales</taxon>
        <taxon>Ajellomycetaceae</taxon>
        <taxon>Emergomyces</taxon>
    </lineage>
</organism>
<proteinExistence type="predicted"/>
<evidence type="ECO:0000313" key="2">
    <source>
        <dbReference type="Proteomes" id="UP000226031"/>
    </source>
</evidence>